<feature type="region of interest" description="Disordered" evidence="1">
    <location>
        <begin position="524"/>
        <end position="551"/>
    </location>
</feature>
<gene>
    <name evidence="2" type="ORF">MAM1_0008c00905</name>
</gene>
<feature type="compositionally biased region" description="Low complexity" evidence="1">
    <location>
        <begin position="540"/>
        <end position="551"/>
    </location>
</feature>
<feature type="compositionally biased region" description="Polar residues" evidence="1">
    <location>
        <begin position="57"/>
        <end position="73"/>
    </location>
</feature>
<feature type="region of interest" description="Disordered" evidence="1">
    <location>
        <begin position="127"/>
        <end position="147"/>
    </location>
</feature>
<keyword evidence="3" id="KW-1185">Reference proteome</keyword>
<organism evidence="2">
    <name type="scientific">Mucor ambiguus</name>
    <dbReference type="NCBI Taxonomy" id="91626"/>
    <lineage>
        <taxon>Eukaryota</taxon>
        <taxon>Fungi</taxon>
        <taxon>Fungi incertae sedis</taxon>
        <taxon>Mucoromycota</taxon>
        <taxon>Mucoromycotina</taxon>
        <taxon>Mucoromycetes</taxon>
        <taxon>Mucorales</taxon>
        <taxon>Mucorineae</taxon>
        <taxon>Mucoraceae</taxon>
        <taxon>Mucor</taxon>
    </lineage>
</organism>
<dbReference type="Proteomes" id="UP000053815">
    <property type="component" value="Unassembled WGS sequence"/>
</dbReference>
<dbReference type="OrthoDB" id="10621698at2759"/>
<name>A0A0C9MEM2_9FUNG</name>
<feature type="region of interest" description="Disordered" evidence="1">
    <location>
        <begin position="210"/>
        <end position="231"/>
    </location>
</feature>
<protein>
    <submittedName>
        <fullName evidence="2">Uncharacterized protein</fullName>
    </submittedName>
</protein>
<dbReference type="EMBL" id="DF836297">
    <property type="protein sequence ID" value="GAN01472.1"/>
    <property type="molecule type" value="Genomic_DNA"/>
</dbReference>
<reference evidence="2" key="1">
    <citation type="submission" date="2014-09" db="EMBL/GenBank/DDBJ databases">
        <title>Draft genome sequence of an oleaginous Mucoromycotina fungus Mucor ambiguus NBRC6742.</title>
        <authorList>
            <person name="Takeda I."/>
            <person name="Yamane N."/>
            <person name="Morita T."/>
            <person name="Tamano K."/>
            <person name="Machida M."/>
            <person name="Baker S."/>
            <person name="Koike H."/>
        </authorList>
    </citation>
    <scope>NUCLEOTIDE SEQUENCE</scope>
    <source>
        <strain evidence="2">NBRC 6742</strain>
    </source>
</reference>
<dbReference type="AlphaFoldDB" id="A0A0C9MEM2"/>
<feature type="region of interest" description="Disordered" evidence="1">
    <location>
        <begin position="57"/>
        <end position="77"/>
    </location>
</feature>
<accession>A0A0C9MEM2</accession>
<evidence type="ECO:0000313" key="2">
    <source>
        <dbReference type="EMBL" id="GAN01472.1"/>
    </source>
</evidence>
<evidence type="ECO:0000256" key="1">
    <source>
        <dbReference type="SAM" id="MobiDB-lite"/>
    </source>
</evidence>
<feature type="region of interest" description="Disordered" evidence="1">
    <location>
        <begin position="584"/>
        <end position="607"/>
    </location>
</feature>
<sequence>MENINRDFVKRVLAAGQRNLAVRRANRAGYRFPVRIMKRRMIKNISNAAERMQRLFSRSPSPVPQQSTQNLSSQEDDDAIIPYDEETDLFNYNNAQNSAEYYNDTTTTTADATAADTNNDWWFEEENGEQLGPDNEEEELNSDDDNDEINSYISFSDVVTADDNLSFVDEIDTANNQNQENQQEVPASPSSAIGYSAGLAPIVEHDSFDTAENNNSTNHHQLVASTPDASNSQDNVSTVFNWLANLDPENLTRADIEQLLLTQTSELIFEDHARVSADADVNSSSSALIRTIEPVSVITHQVPYGNVSYQEPITDEVQHGNVSRQVVSNEMLYGEVPLDEFIDQVLHGDPAREENTYVMQHGEIRLQETTDEIPHGDVAGQIVTDGTLHSDVAREEPTHEILYGDASLQETTDEMLHGDAAGEEATYMIQHGDASYQAVANEMPYGNGPVEEISDEMLYGDIPLEEMTEEEHSSPESIDTVCISPPFVAATVIKDKPTWIDGSNAYAASVSSLAIESLLGKRKHGGEDNLTPNRKHQRSSPESVTTSSTSPPFLSATVIKDEFNWIDGSNAYATSVGSLAIKSSLGKRKHDDGDDLTLSTKHQKSSI</sequence>
<proteinExistence type="predicted"/>
<evidence type="ECO:0000313" key="3">
    <source>
        <dbReference type="Proteomes" id="UP000053815"/>
    </source>
</evidence>